<protein>
    <submittedName>
        <fullName evidence="1">Uncharacterized protein</fullName>
    </submittedName>
</protein>
<dbReference type="Proteomes" id="UP000000212">
    <property type="component" value="Chromosome"/>
</dbReference>
<evidence type="ECO:0000313" key="1">
    <source>
        <dbReference type="EMBL" id="CCO12395.2"/>
    </source>
</evidence>
<keyword evidence="2" id="KW-1185">Reference proteome</keyword>
<dbReference type="HOGENOM" id="CLU_3248973_0_0_9"/>
<accession>K8E6D8</accession>
<dbReference type="AlphaFoldDB" id="K8E6D8"/>
<dbReference type="EMBL" id="HE999757">
    <property type="protein sequence ID" value="CCO12395.2"/>
    <property type="molecule type" value="Genomic_DNA"/>
</dbReference>
<sequence>MLLQQQAKPKLIRNHASICIREFGMSLGFSFLDESGGVKFDN</sequence>
<dbReference type="KEGG" id="cml:BN424_2974"/>
<name>K8E6D8_CARML</name>
<dbReference type="STRING" id="1234679.BN424_2974"/>
<evidence type="ECO:0000313" key="2">
    <source>
        <dbReference type="Proteomes" id="UP000000212"/>
    </source>
</evidence>
<gene>
    <name evidence="1" type="ORF">BN424_2974</name>
</gene>
<proteinExistence type="predicted"/>
<reference evidence="2" key="1">
    <citation type="journal article" date="2013" name="Genome Announc.">
        <title>Complete Chromosome Sequence of Carnobacterium maltaromaticum LMA 28.</title>
        <authorList>
            <person name="Cailliez-Grimal C."/>
            <person name="Chaillou S."/>
            <person name="Anba-Mondoloni J."/>
            <person name="Loux V."/>
            <person name="Afzal M.I."/>
            <person name="Rahman A."/>
            <person name="Kergourlay G."/>
            <person name="Champomier-Verges M.C."/>
            <person name="Zagorec M."/>
            <person name="Dalgaard P."/>
            <person name="Leisner J.J."/>
            <person name="Prevost H."/>
            <person name="Revol-Junelles A.M."/>
            <person name="Borges F."/>
        </authorList>
    </citation>
    <scope>NUCLEOTIDE SEQUENCE</scope>
    <source>
        <strain evidence="2">LMA28</strain>
    </source>
</reference>
<organism evidence="1 2">
    <name type="scientific">Carnobacterium maltaromaticum LMA28</name>
    <dbReference type="NCBI Taxonomy" id="1234679"/>
    <lineage>
        <taxon>Bacteria</taxon>
        <taxon>Bacillati</taxon>
        <taxon>Bacillota</taxon>
        <taxon>Bacilli</taxon>
        <taxon>Lactobacillales</taxon>
        <taxon>Carnobacteriaceae</taxon>
        <taxon>Carnobacterium</taxon>
    </lineage>
</organism>